<protein>
    <submittedName>
        <fullName evidence="1">Diguanylate cyclase or its enzymatically inactive variants</fullName>
    </submittedName>
</protein>
<comment type="caution">
    <text evidence="1">The sequence shown here is derived from an EMBL/GenBank/DDBJ whole genome shotgun (WGS) entry which is preliminary data.</text>
</comment>
<evidence type="ECO:0000313" key="2">
    <source>
        <dbReference type="Proteomes" id="UP000248291"/>
    </source>
</evidence>
<accession>A0AAN4TQ06</accession>
<proteinExistence type="predicted"/>
<dbReference type="Proteomes" id="UP000248291">
    <property type="component" value="Unassembled WGS sequence"/>
</dbReference>
<name>A0AAN4TQ06_PSESF</name>
<reference evidence="1 2" key="1">
    <citation type="submission" date="2018-04" db="EMBL/GenBank/DDBJ databases">
        <title>Draft genome sequence of Pseudomonas syringae pv. actinidiae biovar 3 strains isolated from kiwifruit in Kagawa prefecture.</title>
        <authorList>
            <person name="Tabuchi M."/>
            <person name="Saito M."/>
            <person name="Fujiwara S."/>
            <person name="Sasa N."/>
            <person name="Akimitsu K."/>
            <person name="Gomi K."/>
            <person name="Konishi-Sugita S."/>
            <person name="Hamano K."/>
            <person name="Kataoka I."/>
        </authorList>
    </citation>
    <scope>NUCLEOTIDE SEQUENCE [LARGE SCALE GENOMIC DNA]</scope>
    <source>
        <strain evidence="1 2">MAFF212211</strain>
    </source>
</reference>
<gene>
    <name evidence="1" type="ORF">KPSA3_07513</name>
</gene>
<sequence>MVARVMHEGGNGLHCPFELVNAGDTGQCGEPEPSGMLRQLEPINTSQDLLRGVGDLLRAWPCTLQFIDNGLDNDSFRVLKAFKCPAVEPNTADALISVEQFLSHLQDAGFTRPPVAVHTNSDRGSPRFIKQALYRFGDRGVIQQVSGCFLVIQEHAKNSFSSI</sequence>
<organism evidence="1 2">
    <name type="scientific">Pseudomonas syringae pv. actinidiae</name>
    <dbReference type="NCBI Taxonomy" id="103796"/>
    <lineage>
        <taxon>Bacteria</taxon>
        <taxon>Pseudomonadati</taxon>
        <taxon>Pseudomonadota</taxon>
        <taxon>Gammaproteobacteria</taxon>
        <taxon>Pseudomonadales</taxon>
        <taxon>Pseudomonadaceae</taxon>
        <taxon>Pseudomonas</taxon>
        <taxon>Pseudomonas syringae</taxon>
    </lineage>
</organism>
<dbReference type="AlphaFoldDB" id="A0AAN4TQ06"/>
<dbReference type="EMBL" id="BGKA01000294">
    <property type="protein sequence ID" value="GBH21466.1"/>
    <property type="molecule type" value="Genomic_DNA"/>
</dbReference>
<evidence type="ECO:0000313" key="1">
    <source>
        <dbReference type="EMBL" id="GBH21466.1"/>
    </source>
</evidence>